<proteinExistence type="predicted"/>
<sequence length="181" mass="20377">MKRDGSRRQSQDTLPGDKNARLAIWEHSDGSPFIDHTGPNALDFVHELFSSEHSDFVNEVQPYTNRNWLFYRNDAEDLTGEALQHKTQGFACTGVLALEEGSFDVGGEELNGKGTGRNQSTAWVRSVRGPQTLLARISLHRRDLWSLAWGQNLRLTGKSRWCLDGHVIDKYLASIVRIGVK</sequence>
<protein>
    <submittedName>
        <fullName evidence="1">Uncharacterized protein</fullName>
    </submittedName>
</protein>
<dbReference type="AlphaFoldDB" id="A0AA40DFC9"/>
<evidence type="ECO:0000313" key="2">
    <source>
        <dbReference type="Proteomes" id="UP001172159"/>
    </source>
</evidence>
<dbReference type="Proteomes" id="UP001172159">
    <property type="component" value="Unassembled WGS sequence"/>
</dbReference>
<keyword evidence="2" id="KW-1185">Reference proteome</keyword>
<reference evidence="1" key="1">
    <citation type="submission" date="2023-06" db="EMBL/GenBank/DDBJ databases">
        <title>Genome-scale phylogeny and comparative genomics of the fungal order Sordariales.</title>
        <authorList>
            <consortium name="Lawrence Berkeley National Laboratory"/>
            <person name="Hensen N."/>
            <person name="Bonometti L."/>
            <person name="Westerberg I."/>
            <person name="Brannstrom I.O."/>
            <person name="Guillou S."/>
            <person name="Cros-Aarteil S."/>
            <person name="Calhoun S."/>
            <person name="Haridas S."/>
            <person name="Kuo A."/>
            <person name="Mondo S."/>
            <person name="Pangilinan J."/>
            <person name="Riley R."/>
            <person name="Labutti K."/>
            <person name="Andreopoulos B."/>
            <person name="Lipzen A."/>
            <person name="Chen C."/>
            <person name="Yanf M."/>
            <person name="Daum C."/>
            <person name="Ng V."/>
            <person name="Clum A."/>
            <person name="Steindorff A."/>
            <person name="Ohm R."/>
            <person name="Martin F."/>
            <person name="Silar P."/>
            <person name="Natvig D."/>
            <person name="Lalanne C."/>
            <person name="Gautier V."/>
            <person name="Ament-Velasquez S.L."/>
            <person name="Kruys A."/>
            <person name="Hutchinson M.I."/>
            <person name="Powell A.J."/>
            <person name="Barry K."/>
            <person name="Miller A.N."/>
            <person name="Grigoriev I.V."/>
            <person name="Debuchy R."/>
            <person name="Gladieux P."/>
            <person name="Thoren M.H."/>
            <person name="Johannesson H."/>
        </authorList>
    </citation>
    <scope>NUCLEOTIDE SEQUENCE</scope>
    <source>
        <strain evidence="1">CBS 540.89</strain>
    </source>
</reference>
<name>A0AA40DFC9_9PEZI</name>
<evidence type="ECO:0000313" key="1">
    <source>
        <dbReference type="EMBL" id="KAK0701404.1"/>
    </source>
</evidence>
<comment type="caution">
    <text evidence="1">The sequence shown here is derived from an EMBL/GenBank/DDBJ whole genome shotgun (WGS) entry which is preliminary data.</text>
</comment>
<accession>A0AA40DFC9</accession>
<dbReference type="EMBL" id="JAUKTV010000028">
    <property type="protein sequence ID" value="KAK0701404.1"/>
    <property type="molecule type" value="Genomic_DNA"/>
</dbReference>
<gene>
    <name evidence="1" type="ORF">B0T21DRAFT_353676</name>
</gene>
<organism evidence="1 2">
    <name type="scientific">Apiosordaria backusii</name>
    <dbReference type="NCBI Taxonomy" id="314023"/>
    <lineage>
        <taxon>Eukaryota</taxon>
        <taxon>Fungi</taxon>
        <taxon>Dikarya</taxon>
        <taxon>Ascomycota</taxon>
        <taxon>Pezizomycotina</taxon>
        <taxon>Sordariomycetes</taxon>
        <taxon>Sordariomycetidae</taxon>
        <taxon>Sordariales</taxon>
        <taxon>Lasiosphaeriaceae</taxon>
        <taxon>Apiosordaria</taxon>
    </lineage>
</organism>